<gene>
    <name evidence="1" type="ORF">HMPREF0454_00883</name>
</gene>
<proteinExistence type="predicted"/>
<dbReference type="AlphaFoldDB" id="G9Y2W0"/>
<protein>
    <submittedName>
        <fullName evidence="1">Uncharacterized protein</fullName>
    </submittedName>
</protein>
<dbReference type="Proteomes" id="UP000005959">
    <property type="component" value="Unassembled WGS sequence"/>
</dbReference>
<organism evidence="1 2">
    <name type="scientific">Hafnia alvei ATCC 51873</name>
    <dbReference type="NCBI Taxonomy" id="1002364"/>
    <lineage>
        <taxon>Bacteria</taxon>
        <taxon>Pseudomonadati</taxon>
        <taxon>Pseudomonadota</taxon>
        <taxon>Gammaproteobacteria</taxon>
        <taxon>Enterobacterales</taxon>
        <taxon>Hafniaceae</taxon>
        <taxon>Hafnia</taxon>
    </lineage>
</organism>
<dbReference type="EMBL" id="AGCI01000012">
    <property type="protein sequence ID" value="EHM46524.1"/>
    <property type="molecule type" value="Genomic_DNA"/>
</dbReference>
<reference evidence="1 2" key="1">
    <citation type="submission" date="2011-08" db="EMBL/GenBank/DDBJ databases">
        <authorList>
            <person name="Weinstock G."/>
            <person name="Sodergren E."/>
            <person name="Clifton S."/>
            <person name="Fulton L."/>
            <person name="Fulton B."/>
            <person name="Courtney L."/>
            <person name="Fronick C."/>
            <person name="Harrison M."/>
            <person name="Strong C."/>
            <person name="Farmer C."/>
            <person name="Delahaunty K."/>
            <person name="Markovic C."/>
            <person name="Hall O."/>
            <person name="Minx P."/>
            <person name="Tomlinson C."/>
            <person name="Mitreva M."/>
            <person name="Hou S."/>
            <person name="Chen J."/>
            <person name="Wollam A."/>
            <person name="Pepin K.H."/>
            <person name="Johnson M."/>
            <person name="Bhonagiri V."/>
            <person name="Zhang X."/>
            <person name="Suruliraj S."/>
            <person name="Warren W."/>
            <person name="Chinwalla A."/>
            <person name="Mardis E.R."/>
            <person name="Wilson R.K."/>
        </authorList>
    </citation>
    <scope>NUCLEOTIDE SEQUENCE [LARGE SCALE GENOMIC DNA]</scope>
    <source>
        <strain evidence="1 2">ATCC 51873</strain>
    </source>
</reference>
<comment type="caution">
    <text evidence="1">The sequence shown here is derived from an EMBL/GenBank/DDBJ whole genome shotgun (WGS) entry which is preliminary data.</text>
</comment>
<dbReference type="HOGENOM" id="CLU_3184334_0_0_6"/>
<sequence length="46" mass="5111">MGKDRKRVISALARFIRDAIFALGQHAPCLALPTLTPTRCRRGAFN</sequence>
<name>G9Y2W0_HAFAL</name>
<evidence type="ECO:0000313" key="2">
    <source>
        <dbReference type="Proteomes" id="UP000005959"/>
    </source>
</evidence>
<evidence type="ECO:0000313" key="1">
    <source>
        <dbReference type="EMBL" id="EHM46524.1"/>
    </source>
</evidence>
<accession>G9Y2W0</accession>